<dbReference type="EMBL" id="JBBYHV010000001">
    <property type="protein sequence ID" value="MEL1249869.1"/>
    <property type="molecule type" value="Genomic_DNA"/>
</dbReference>
<reference evidence="1 2" key="1">
    <citation type="submission" date="2024-04" db="EMBL/GenBank/DDBJ databases">
        <title>Aurantiacibacter sp. DGU6 16S ribosomal RNA gene Genome sequencing and assembly.</title>
        <authorList>
            <person name="Park S."/>
        </authorList>
    </citation>
    <scope>NUCLEOTIDE SEQUENCE [LARGE SCALE GENOMIC DNA]</scope>
    <source>
        <strain evidence="1 2">DGU6</strain>
    </source>
</reference>
<dbReference type="Pfam" id="PF13852">
    <property type="entry name" value="DUF4197"/>
    <property type="match status" value="1"/>
</dbReference>
<name>A0ABU9IBU5_9SPHN</name>
<dbReference type="PROSITE" id="PS51318">
    <property type="entry name" value="TAT"/>
    <property type="match status" value="1"/>
</dbReference>
<keyword evidence="2" id="KW-1185">Reference proteome</keyword>
<proteinExistence type="predicted"/>
<protein>
    <submittedName>
        <fullName evidence="1">DUF4197 domain-containing protein</fullName>
    </submittedName>
</protein>
<comment type="caution">
    <text evidence="1">The sequence shown here is derived from an EMBL/GenBank/DDBJ whole genome shotgun (WGS) entry which is preliminary data.</text>
</comment>
<accession>A0ABU9IBU5</accession>
<dbReference type="Proteomes" id="UP001497045">
    <property type="component" value="Unassembled WGS sequence"/>
</dbReference>
<sequence length="231" mass="23870">MTELPLSRASRRRFLAGSAASATLLVLPGCETLGGYSLTDAIRRLLFLSSERAFARLVAPGGYWDDAVGQIGLENLLGARGNVVASILTSSLFKNRLEDAFADVAIEGAERAAPIVADAVRVIGIENAVALVNGGPTAATAFLRQDLGTTLVEAMVPELGQAMRVASEPLVGELLAGLTGIDVAGVARNVSTSVDNAIWTEMGVEEAAIRANPQATNDPLLIGVFGAGSLL</sequence>
<dbReference type="InterPro" id="IPR006311">
    <property type="entry name" value="TAT_signal"/>
</dbReference>
<dbReference type="InterPro" id="IPR025245">
    <property type="entry name" value="DUF4197"/>
</dbReference>
<organism evidence="1 2">
    <name type="scientific">Aurantiacibacter gilvus</name>
    <dbReference type="NCBI Taxonomy" id="3139141"/>
    <lineage>
        <taxon>Bacteria</taxon>
        <taxon>Pseudomonadati</taxon>
        <taxon>Pseudomonadota</taxon>
        <taxon>Alphaproteobacteria</taxon>
        <taxon>Sphingomonadales</taxon>
        <taxon>Erythrobacteraceae</taxon>
        <taxon>Aurantiacibacter</taxon>
    </lineage>
</organism>
<evidence type="ECO:0000313" key="2">
    <source>
        <dbReference type="Proteomes" id="UP001497045"/>
    </source>
</evidence>
<dbReference type="RefSeq" id="WP_341672392.1">
    <property type="nucleotide sequence ID" value="NZ_JBBYHV010000001.1"/>
</dbReference>
<gene>
    <name evidence="1" type="ORF">AAEO60_04205</name>
</gene>
<evidence type="ECO:0000313" key="1">
    <source>
        <dbReference type="EMBL" id="MEL1249869.1"/>
    </source>
</evidence>